<proteinExistence type="inferred from homology"/>
<evidence type="ECO:0000256" key="2">
    <source>
        <dbReference type="ARBA" id="ARBA00022741"/>
    </source>
</evidence>
<evidence type="ECO:0000256" key="3">
    <source>
        <dbReference type="ARBA" id="ARBA00022840"/>
    </source>
</evidence>
<sequence length="527" mass="59587">MAIAIDFGTSNTVIAKFDPDTQTTEIVKLTNISQKTNLNPELIPSLIYVKNAQNNDLLIGQTVRDQGLDIDNNQRFFNNFKRGIGSNIQGFLPDLDSKNITFEQVGEWFLSGVLKELSEKPDSLIITVPVDSFESYRNWLTDVCQKWEIEQVRIIDEPTAAALGYETENDDFILVIDFGGGTIDFSLVQLELGKSKQAQGFILKWGEKVLGKSSAQKNKVAKVIAKAGMNLGGADLDNWLMDYFHREKDIAKSSLISRLVEKIKIKLSQEETAEEIYFNDRTLETYELSLDRKTFEQILTENQFFTQLDSLINNLLQQAQRNGVVKENIEKVLLVGGSSQIPALQTWLQQYFNPEKIKCDRPFSAIAMGALKIEEGLQVKDFLYHSYGIRYWNRRKNRHDWHTIIPSGQPYPMTNPIPLYLGASVENQPNIELIIGELGQETTSTEVYFDGDRIVTKQVTNGNTTVQPLNDKEGGRNIAPLNPVGMPGSDRIKVSFIVDEQCTLKITVEDLLTNETLLENYTVAQLR</sequence>
<keyword evidence="4" id="KW-0346">Stress response</keyword>
<dbReference type="InterPro" id="IPR018181">
    <property type="entry name" value="Heat_shock_70_CS"/>
</dbReference>
<dbReference type="Proteomes" id="UP000654604">
    <property type="component" value="Unassembled WGS sequence"/>
</dbReference>
<keyword evidence="8" id="KW-1185">Reference proteome</keyword>
<dbReference type="PROSITE" id="PS01036">
    <property type="entry name" value="HSP70_3"/>
    <property type="match status" value="1"/>
</dbReference>
<dbReference type="RefSeq" id="WP_193800552.1">
    <property type="nucleotide sequence ID" value="NZ_JADEWC010000011.1"/>
</dbReference>
<keyword evidence="3 6" id="KW-0067">ATP-binding</keyword>
<dbReference type="SUPFAM" id="SSF53067">
    <property type="entry name" value="Actin-like ATPase domain"/>
    <property type="match status" value="2"/>
</dbReference>
<evidence type="ECO:0000256" key="4">
    <source>
        <dbReference type="ARBA" id="ARBA00023016"/>
    </source>
</evidence>
<evidence type="ECO:0000313" key="7">
    <source>
        <dbReference type="EMBL" id="MBE9222393.1"/>
    </source>
</evidence>
<accession>A0ABR9V3B5</accession>
<organism evidence="7 8">
    <name type="scientific">Cyanobacterium stanieri LEGE 03274</name>
    <dbReference type="NCBI Taxonomy" id="1828756"/>
    <lineage>
        <taxon>Bacteria</taxon>
        <taxon>Bacillati</taxon>
        <taxon>Cyanobacteriota</taxon>
        <taxon>Cyanophyceae</taxon>
        <taxon>Oscillatoriophycideae</taxon>
        <taxon>Chroococcales</taxon>
        <taxon>Geminocystaceae</taxon>
        <taxon>Cyanobacterium</taxon>
    </lineage>
</organism>
<keyword evidence="5" id="KW-0143">Chaperone</keyword>
<dbReference type="PRINTS" id="PR00301">
    <property type="entry name" value="HEATSHOCK70"/>
</dbReference>
<comment type="similarity">
    <text evidence="1 6">Belongs to the heat shock protein 70 family.</text>
</comment>
<gene>
    <name evidence="7" type="ORF">IQ215_06755</name>
</gene>
<evidence type="ECO:0000256" key="5">
    <source>
        <dbReference type="ARBA" id="ARBA00023186"/>
    </source>
</evidence>
<dbReference type="Pfam" id="PF00012">
    <property type="entry name" value="HSP70"/>
    <property type="match status" value="2"/>
</dbReference>
<evidence type="ECO:0000256" key="1">
    <source>
        <dbReference type="ARBA" id="ARBA00007381"/>
    </source>
</evidence>
<dbReference type="PROSITE" id="PS00329">
    <property type="entry name" value="HSP70_2"/>
    <property type="match status" value="1"/>
</dbReference>
<name>A0ABR9V3B5_9CHRO</name>
<keyword evidence="2 6" id="KW-0547">Nucleotide-binding</keyword>
<dbReference type="Gene3D" id="3.90.640.10">
    <property type="entry name" value="Actin, Chain A, domain 4"/>
    <property type="match status" value="1"/>
</dbReference>
<evidence type="ECO:0000256" key="6">
    <source>
        <dbReference type="RuleBase" id="RU003322"/>
    </source>
</evidence>
<comment type="caution">
    <text evidence="7">The sequence shown here is derived from an EMBL/GenBank/DDBJ whole genome shotgun (WGS) entry which is preliminary data.</text>
</comment>
<evidence type="ECO:0000313" key="8">
    <source>
        <dbReference type="Proteomes" id="UP000654604"/>
    </source>
</evidence>
<dbReference type="InterPro" id="IPR013126">
    <property type="entry name" value="Hsp_70_fam"/>
</dbReference>
<protein>
    <submittedName>
        <fullName evidence="7">Hsp70 family protein</fullName>
    </submittedName>
</protein>
<reference evidence="7 8" key="1">
    <citation type="submission" date="2020-10" db="EMBL/GenBank/DDBJ databases">
        <authorList>
            <person name="Castelo-Branco R."/>
            <person name="Eusebio N."/>
            <person name="Adriana R."/>
            <person name="Vieira A."/>
            <person name="Brugerolle De Fraissinette N."/>
            <person name="Rezende De Castro R."/>
            <person name="Schneider M.P."/>
            <person name="Vasconcelos V."/>
            <person name="Leao P.N."/>
        </authorList>
    </citation>
    <scope>NUCLEOTIDE SEQUENCE [LARGE SCALE GENOMIC DNA]</scope>
    <source>
        <strain evidence="7 8">LEGE 03274</strain>
    </source>
</reference>
<dbReference type="PANTHER" id="PTHR19375">
    <property type="entry name" value="HEAT SHOCK PROTEIN 70KDA"/>
    <property type="match status" value="1"/>
</dbReference>
<dbReference type="InterPro" id="IPR043129">
    <property type="entry name" value="ATPase_NBD"/>
</dbReference>
<dbReference type="EMBL" id="JADEWC010000011">
    <property type="protein sequence ID" value="MBE9222393.1"/>
    <property type="molecule type" value="Genomic_DNA"/>
</dbReference>
<dbReference type="Gene3D" id="3.30.420.40">
    <property type="match status" value="2"/>
</dbReference>